<dbReference type="InterPro" id="IPR010852">
    <property type="entry name" value="ABATE"/>
</dbReference>
<protein>
    <submittedName>
        <fullName evidence="2">Putative RNA-binding Zn ribbon-like protein</fullName>
    </submittedName>
</protein>
<dbReference type="PANTHER" id="PTHR35525">
    <property type="entry name" value="BLL6575 PROTEIN"/>
    <property type="match status" value="1"/>
</dbReference>
<evidence type="ECO:0000313" key="2">
    <source>
        <dbReference type="EMBL" id="TWF90338.1"/>
    </source>
</evidence>
<dbReference type="PANTHER" id="PTHR35525:SF3">
    <property type="entry name" value="BLL6575 PROTEIN"/>
    <property type="match status" value="1"/>
</dbReference>
<name>A0A561TT99_9ACTN</name>
<feature type="domain" description="Zinc finger CGNR" evidence="1">
    <location>
        <begin position="148"/>
        <end position="190"/>
    </location>
</feature>
<dbReference type="InterPro" id="IPR023286">
    <property type="entry name" value="ABATE_dom_sf"/>
</dbReference>
<organism evidence="2 3">
    <name type="scientific">Kitasatospora viridis</name>
    <dbReference type="NCBI Taxonomy" id="281105"/>
    <lineage>
        <taxon>Bacteria</taxon>
        <taxon>Bacillati</taxon>
        <taxon>Actinomycetota</taxon>
        <taxon>Actinomycetes</taxon>
        <taxon>Kitasatosporales</taxon>
        <taxon>Streptomycetaceae</taxon>
        <taxon>Kitasatospora</taxon>
    </lineage>
</organism>
<dbReference type="SUPFAM" id="SSF160904">
    <property type="entry name" value="Jann2411-like"/>
    <property type="match status" value="1"/>
</dbReference>
<gene>
    <name evidence="2" type="ORF">FHX73_13382</name>
</gene>
<dbReference type="EMBL" id="VIWT01000003">
    <property type="protein sequence ID" value="TWF90338.1"/>
    <property type="molecule type" value="Genomic_DNA"/>
</dbReference>
<comment type="caution">
    <text evidence="2">The sequence shown here is derived from an EMBL/GenBank/DDBJ whole genome shotgun (WGS) entry which is preliminary data.</text>
</comment>
<dbReference type="RefSeq" id="WP_145909548.1">
    <property type="nucleotide sequence ID" value="NZ_BAAAMZ010000001.1"/>
</dbReference>
<dbReference type="Pfam" id="PF07336">
    <property type="entry name" value="ABATE"/>
    <property type="match status" value="1"/>
</dbReference>
<keyword evidence="3" id="KW-1185">Reference proteome</keyword>
<evidence type="ECO:0000259" key="1">
    <source>
        <dbReference type="Pfam" id="PF11706"/>
    </source>
</evidence>
<sequence length="197" mass="20815">MTGITQVFREGAGRLSLDFIRTLRRRGTPAAEEELPTPAALAAWVHQLGPCRTPTTEPPSPRTLARAHELREAVTVLLHAACSAQGVTGCPADVREAVNLAAAEGAAPVPVLDAAGLLSWQAADPVAATLTLIARDALELAASPLAHRLRECRGDECACLFLDNSRPGSRRWCSMSSCGNQAKKAAFRERERTGGGA</sequence>
<dbReference type="Gene3D" id="1.10.3300.10">
    <property type="entry name" value="Jann2411-like domain"/>
    <property type="match status" value="1"/>
</dbReference>
<proteinExistence type="predicted"/>
<reference evidence="2 3" key="1">
    <citation type="submission" date="2019-06" db="EMBL/GenBank/DDBJ databases">
        <title>Sequencing the genomes of 1000 actinobacteria strains.</title>
        <authorList>
            <person name="Klenk H.-P."/>
        </authorList>
    </citation>
    <scope>NUCLEOTIDE SEQUENCE [LARGE SCALE GENOMIC DNA]</scope>
    <source>
        <strain evidence="2 3">DSM 44826</strain>
    </source>
</reference>
<dbReference type="InterPro" id="IPR021005">
    <property type="entry name" value="Znf_CGNR"/>
</dbReference>
<dbReference type="OrthoDB" id="123307at2"/>
<dbReference type="AlphaFoldDB" id="A0A561TT99"/>
<evidence type="ECO:0000313" key="3">
    <source>
        <dbReference type="Proteomes" id="UP000317940"/>
    </source>
</evidence>
<dbReference type="Proteomes" id="UP000317940">
    <property type="component" value="Unassembled WGS sequence"/>
</dbReference>
<accession>A0A561TT99</accession>
<dbReference type="Pfam" id="PF11706">
    <property type="entry name" value="zf-CGNR"/>
    <property type="match status" value="1"/>
</dbReference>